<dbReference type="OrthoDB" id="185659at2759"/>
<evidence type="ECO:0000256" key="8">
    <source>
        <dbReference type="ARBA" id="ARBA00049091"/>
    </source>
</evidence>
<dbReference type="GO" id="GO:0045454">
    <property type="term" value="P:cell redox homeostasis"/>
    <property type="evidence" value="ECO:0007669"/>
    <property type="project" value="TreeGrafter"/>
</dbReference>
<dbReference type="InterPro" id="IPR036249">
    <property type="entry name" value="Thioredoxin-like_sf"/>
</dbReference>
<dbReference type="FunFam" id="3.40.30.10:FF:000003">
    <property type="entry name" value="Peroxiredoxin 1"/>
    <property type="match status" value="1"/>
</dbReference>
<evidence type="ECO:0000259" key="10">
    <source>
        <dbReference type="PROSITE" id="PS51352"/>
    </source>
</evidence>
<keyword evidence="7 9" id="KW-0676">Redox-active center</keyword>
<dbReference type="InterPro" id="IPR013766">
    <property type="entry name" value="Thioredoxin_domain"/>
</dbReference>
<sequence length="198" mass="22405">MTHQEIAQVRKPAPRFTAKAVVDGVFKTVSLDDYINDPEIKYTILFFYPMDFTFIIAFSENIERFRALKTAVLACSCDSEYSHLAWVNTPRKEGGLGPMKIPLIADKTHEIAKKYGVYLEQDGFSLRGLFIIDGNGIVRQITINDTQVGRSIDEALRLLEAFQFNDEFGEVCPANWKKGAATIKPNVHESKEYFGQQS</sequence>
<keyword evidence="12" id="KW-1185">Reference proteome</keyword>
<dbReference type="SUPFAM" id="SSF52833">
    <property type="entry name" value="Thioredoxin-like"/>
    <property type="match status" value="1"/>
</dbReference>
<evidence type="ECO:0000256" key="1">
    <source>
        <dbReference type="ARBA" id="ARBA00009796"/>
    </source>
</evidence>
<dbReference type="GO" id="GO:0005829">
    <property type="term" value="C:cytosol"/>
    <property type="evidence" value="ECO:0007669"/>
    <property type="project" value="TreeGrafter"/>
</dbReference>
<evidence type="ECO:0000256" key="6">
    <source>
        <dbReference type="ARBA" id="ARBA00023157"/>
    </source>
</evidence>
<dbReference type="InterPro" id="IPR019479">
    <property type="entry name" value="Peroxiredoxin_C"/>
</dbReference>
<dbReference type="Proteomes" id="UP000789572">
    <property type="component" value="Unassembled WGS sequence"/>
</dbReference>
<dbReference type="EC" id="1.11.1.24" evidence="2"/>
<dbReference type="PANTHER" id="PTHR10681">
    <property type="entry name" value="THIOREDOXIN PEROXIDASE"/>
    <property type="match status" value="1"/>
</dbReference>
<keyword evidence="5 9" id="KW-0560">Oxidoreductase</keyword>
<comment type="catalytic activity">
    <reaction evidence="8">
        <text>a hydroperoxide + [thioredoxin]-dithiol = an alcohol + [thioredoxin]-disulfide + H2O</text>
        <dbReference type="Rhea" id="RHEA:62620"/>
        <dbReference type="Rhea" id="RHEA-COMP:10698"/>
        <dbReference type="Rhea" id="RHEA-COMP:10700"/>
        <dbReference type="ChEBI" id="CHEBI:15377"/>
        <dbReference type="ChEBI" id="CHEBI:29950"/>
        <dbReference type="ChEBI" id="CHEBI:30879"/>
        <dbReference type="ChEBI" id="CHEBI:35924"/>
        <dbReference type="ChEBI" id="CHEBI:50058"/>
        <dbReference type="EC" id="1.11.1.24"/>
    </reaction>
</comment>
<dbReference type="InterPro" id="IPR024706">
    <property type="entry name" value="Peroxiredoxin_AhpC-typ"/>
</dbReference>
<name>A0A9N9ASH6_9GLOM</name>
<dbReference type="CDD" id="cd03015">
    <property type="entry name" value="PRX_Typ2cys"/>
    <property type="match status" value="1"/>
</dbReference>
<evidence type="ECO:0000256" key="7">
    <source>
        <dbReference type="ARBA" id="ARBA00023284"/>
    </source>
</evidence>
<evidence type="ECO:0000313" key="11">
    <source>
        <dbReference type="EMBL" id="CAG8538514.1"/>
    </source>
</evidence>
<keyword evidence="6" id="KW-1015">Disulfide bond</keyword>
<feature type="domain" description="Thioredoxin" evidence="10">
    <location>
        <begin position="7"/>
        <end position="164"/>
    </location>
</feature>
<dbReference type="Pfam" id="PF00578">
    <property type="entry name" value="AhpC-TSA"/>
    <property type="match status" value="1"/>
</dbReference>
<evidence type="ECO:0000256" key="9">
    <source>
        <dbReference type="PIRNR" id="PIRNR000239"/>
    </source>
</evidence>
<dbReference type="GO" id="GO:0042744">
    <property type="term" value="P:hydrogen peroxide catabolic process"/>
    <property type="evidence" value="ECO:0007669"/>
    <property type="project" value="TreeGrafter"/>
</dbReference>
<evidence type="ECO:0000256" key="3">
    <source>
        <dbReference type="ARBA" id="ARBA00022559"/>
    </source>
</evidence>
<dbReference type="EMBL" id="CAJVPJ010000570">
    <property type="protein sequence ID" value="CAG8538514.1"/>
    <property type="molecule type" value="Genomic_DNA"/>
</dbReference>
<dbReference type="PIRSF" id="PIRSF000239">
    <property type="entry name" value="AHPC"/>
    <property type="match status" value="1"/>
</dbReference>
<keyword evidence="4 9" id="KW-0049">Antioxidant</keyword>
<dbReference type="GO" id="GO:0008379">
    <property type="term" value="F:thioredoxin peroxidase activity"/>
    <property type="evidence" value="ECO:0007669"/>
    <property type="project" value="TreeGrafter"/>
</dbReference>
<comment type="similarity">
    <text evidence="1">Belongs to the peroxiredoxin family. AhpC/Prx1 subfamily.</text>
</comment>
<dbReference type="Gene3D" id="3.40.30.10">
    <property type="entry name" value="Glutaredoxin"/>
    <property type="match status" value="1"/>
</dbReference>
<dbReference type="GO" id="GO:0006979">
    <property type="term" value="P:response to oxidative stress"/>
    <property type="evidence" value="ECO:0007669"/>
    <property type="project" value="TreeGrafter"/>
</dbReference>
<evidence type="ECO:0000256" key="5">
    <source>
        <dbReference type="ARBA" id="ARBA00023002"/>
    </source>
</evidence>
<dbReference type="AlphaFoldDB" id="A0A9N9ASH6"/>
<evidence type="ECO:0000256" key="2">
    <source>
        <dbReference type="ARBA" id="ARBA00013017"/>
    </source>
</evidence>
<evidence type="ECO:0000256" key="4">
    <source>
        <dbReference type="ARBA" id="ARBA00022862"/>
    </source>
</evidence>
<dbReference type="PROSITE" id="PS51352">
    <property type="entry name" value="THIOREDOXIN_2"/>
    <property type="match status" value="1"/>
</dbReference>
<comment type="caution">
    <text evidence="11">The sequence shown here is derived from an EMBL/GenBank/DDBJ whole genome shotgun (WGS) entry which is preliminary data.</text>
</comment>
<comment type="function">
    <text evidence="9">Thiol-specific peroxidase that catalyzes the reduction of hydrogen peroxide and organic hydroperoxides to water and alcohols, respectively.</text>
</comment>
<dbReference type="GO" id="GO:0033554">
    <property type="term" value="P:cellular response to stress"/>
    <property type="evidence" value="ECO:0007669"/>
    <property type="project" value="TreeGrafter"/>
</dbReference>
<protein>
    <recommendedName>
        <fullName evidence="2">thioredoxin-dependent peroxiredoxin</fullName>
        <ecNumber evidence="2">1.11.1.24</ecNumber>
    </recommendedName>
</protein>
<gene>
    <name evidence="11" type="ORF">POCULU_LOCUS4415</name>
</gene>
<dbReference type="InterPro" id="IPR000866">
    <property type="entry name" value="AhpC/TSA"/>
</dbReference>
<keyword evidence="3 9" id="KW-0575">Peroxidase</keyword>
<dbReference type="Pfam" id="PF10417">
    <property type="entry name" value="1-cysPrx_C"/>
    <property type="match status" value="1"/>
</dbReference>
<dbReference type="PANTHER" id="PTHR10681:SF163">
    <property type="entry name" value="AT16346P-RELATED"/>
    <property type="match status" value="1"/>
</dbReference>
<accession>A0A9N9ASH6</accession>
<organism evidence="11 12">
    <name type="scientific">Paraglomus occultum</name>
    <dbReference type="NCBI Taxonomy" id="144539"/>
    <lineage>
        <taxon>Eukaryota</taxon>
        <taxon>Fungi</taxon>
        <taxon>Fungi incertae sedis</taxon>
        <taxon>Mucoromycota</taxon>
        <taxon>Glomeromycotina</taxon>
        <taxon>Glomeromycetes</taxon>
        <taxon>Paraglomerales</taxon>
        <taxon>Paraglomeraceae</taxon>
        <taxon>Paraglomus</taxon>
    </lineage>
</organism>
<evidence type="ECO:0000313" key="12">
    <source>
        <dbReference type="Proteomes" id="UP000789572"/>
    </source>
</evidence>
<dbReference type="InterPro" id="IPR050217">
    <property type="entry name" value="Peroxiredoxin"/>
</dbReference>
<reference evidence="11" key="1">
    <citation type="submission" date="2021-06" db="EMBL/GenBank/DDBJ databases">
        <authorList>
            <person name="Kallberg Y."/>
            <person name="Tangrot J."/>
            <person name="Rosling A."/>
        </authorList>
    </citation>
    <scope>NUCLEOTIDE SEQUENCE</scope>
    <source>
        <strain evidence="11">IA702</strain>
    </source>
</reference>
<proteinExistence type="inferred from homology"/>